<organism evidence="4 5">
    <name type="scientific">Fistulina hepatica ATCC 64428</name>
    <dbReference type="NCBI Taxonomy" id="1128425"/>
    <lineage>
        <taxon>Eukaryota</taxon>
        <taxon>Fungi</taxon>
        <taxon>Dikarya</taxon>
        <taxon>Basidiomycota</taxon>
        <taxon>Agaricomycotina</taxon>
        <taxon>Agaricomycetes</taxon>
        <taxon>Agaricomycetidae</taxon>
        <taxon>Agaricales</taxon>
        <taxon>Fistulinaceae</taxon>
        <taxon>Fistulina</taxon>
    </lineage>
</organism>
<dbReference type="EMBL" id="KN881962">
    <property type="protein sequence ID" value="KIY47254.1"/>
    <property type="molecule type" value="Genomic_DNA"/>
</dbReference>
<feature type="compositionally biased region" description="Basic and acidic residues" evidence="2">
    <location>
        <begin position="62"/>
        <end position="72"/>
    </location>
</feature>
<name>A0A0D7AA22_9AGAR</name>
<feature type="domain" description="TEA" evidence="3">
    <location>
        <begin position="4"/>
        <end position="48"/>
    </location>
</feature>
<dbReference type="InterPro" id="IPR000818">
    <property type="entry name" value="TEA/ATTS_dom"/>
</dbReference>
<dbReference type="Pfam" id="PF01285">
    <property type="entry name" value="TEA"/>
    <property type="match status" value="1"/>
</dbReference>
<dbReference type="AlphaFoldDB" id="A0A0D7AA22"/>
<dbReference type="Gene3D" id="6.10.20.40">
    <property type="entry name" value="TEA/ATTS domain"/>
    <property type="match status" value="1"/>
</dbReference>
<evidence type="ECO:0000259" key="3">
    <source>
        <dbReference type="Pfam" id="PF01285"/>
    </source>
</evidence>
<evidence type="ECO:0000256" key="1">
    <source>
        <dbReference type="ARBA" id="ARBA00008421"/>
    </source>
</evidence>
<gene>
    <name evidence="4" type="ORF">FISHEDRAFT_74831</name>
</gene>
<reference evidence="4 5" key="1">
    <citation type="journal article" date="2015" name="Fungal Genet. Biol.">
        <title>Evolution of novel wood decay mechanisms in Agaricales revealed by the genome sequences of Fistulina hepatica and Cylindrobasidium torrendii.</title>
        <authorList>
            <person name="Floudas D."/>
            <person name="Held B.W."/>
            <person name="Riley R."/>
            <person name="Nagy L.G."/>
            <person name="Koehler G."/>
            <person name="Ransdell A.S."/>
            <person name="Younus H."/>
            <person name="Chow J."/>
            <person name="Chiniquy J."/>
            <person name="Lipzen A."/>
            <person name="Tritt A."/>
            <person name="Sun H."/>
            <person name="Haridas S."/>
            <person name="LaButti K."/>
            <person name="Ohm R.A."/>
            <person name="Kues U."/>
            <person name="Blanchette R.A."/>
            <person name="Grigoriev I.V."/>
            <person name="Minto R.E."/>
            <person name="Hibbett D.S."/>
        </authorList>
    </citation>
    <scope>NUCLEOTIDE SEQUENCE [LARGE SCALE GENOMIC DNA]</scope>
    <source>
        <strain evidence="4 5">ATCC 64428</strain>
    </source>
</reference>
<sequence>MEPNTTRGKKLNRFPKWNRFIAEHILYVTGVHRTLKQVGSWLQQLKETCTNSEIQKLLVHSHHTDTEPDLSEHPPSGSLKSLHRRSRKCQSKRTPAICDVADNFAFPSMAITERFHSSSVNSVNKSSSRPRNPRDQATTARSLVGHFLDTEPFYHHR</sequence>
<keyword evidence="5" id="KW-1185">Reference proteome</keyword>
<feature type="region of interest" description="Disordered" evidence="2">
    <location>
        <begin position="61"/>
        <end position="88"/>
    </location>
</feature>
<proteinExistence type="inferred from homology"/>
<evidence type="ECO:0000256" key="2">
    <source>
        <dbReference type="SAM" id="MobiDB-lite"/>
    </source>
</evidence>
<feature type="region of interest" description="Disordered" evidence="2">
    <location>
        <begin position="117"/>
        <end position="138"/>
    </location>
</feature>
<dbReference type="GO" id="GO:0003700">
    <property type="term" value="F:DNA-binding transcription factor activity"/>
    <property type="evidence" value="ECO:0007669"/>
    <property type="project" value="InterPro"/>
</dbReference>
<dbReference type="OrthoDB" id="10006572at2759"/>
<comment type="similarity">
    <text evidence="1">Belongs to the TEC1 family.</text>
</comment>
<dbReference type="Proteomes" id="UP000054144">
    <property type="component" value="Unassembled WGS sequence"/>
</dbReference>
<protein>
    <recommendedName>
        <fullName evidence="3">TEA domain-containing protein</fullName>
    </recommendedName>
</protein>
<dbReference type="InterPro" id="IPR038096">
    <property type="entry name" value="TEA/ATTS_sf"/>
</dbReference>
<feature type="compositionally biased region" description="Low complexity" evidence="2">
    <location>
        <begin position="117"/>
        <end position="130"/>
    </location>
</feature>
<evidence type="ECO:0000313" key="4">
    <source>
        <dbReference type="EMBL" id="KIY47254.1"/>
    </source>
</evidence>
<evidence type="ECO:0000313" key="5">
    <source>
        <dbReference type="Proteomes" id="UP000054144"/>
    </source>
</evidence>
<accession>A0A0D7AA22</accession>